<dbReference type="GO" id="GO:0005509">
    <property type="term" value="F:calcium ion binding"/>
    <property type="evidence" value="ECO:0007669"/>
    <property type="project" value="InterPro"/>
</dbReference>
<dbReference type="InterPro" id="IPR050330">
    <property type="entry name" value="Bact_OuterMem_StrucFunc"/>
</dbReference>
<feature type="domain" description="OmpA-like" evidence="8">
    <location>
        <begin position="347"/>
        <end position="463"/>
    </location>
</feature>
<keyword evidence="3 5" id="KW-0472">Membrane</keyword>
<comment type="caution">
    <text evidence="9">The sequence shown here is derived from an EMBL/GenBank/DDBJ whole genome shotgun (WGS) entry which is preliminary data.</text>
</comment>
<dbReference type="RefSeq" id="WP_132001512.1">
    <property type="nucleotide sequence ID" value="NZ_SMFK01000001.1"/>
</dbReference>
<organism evidence="9 10">
    <name type="scientific">Flavobacterium cellulosilyticum</name>
    <dbReference type="NCBI Taxonomy" id="2541731"/>
    <lineage>
        <taxon>Bacteria</taxon>
        <taxon>Pseudomonadati</taxon>
        <taxon>Bacteroidota</taxon>
        <taxon>Flavobacteriia</taxon>
        <taxon>Flavobacteriales</taxon>
        <taxon>Flavobacteriaceae</taxon>
        <taxon>Flavobacterium</taxon>
    </lineage>
</organism>
<dbReference type="InterPro" id="IPR003367">
    <property type="entry name" value="Thrombospondin_3-like_rpt"/>
</dbReference>
<dbReference type="SUPFAM" id="SSF103647">
    <property type="entry name" value="TSP type-3 repeat"/>
    <property type="match status" value="2"/>
</dbReference>
<name>A0A4R5CHZ7_9FLAO</name>
<dbReference type="SUPFAM" id="SSF103088">
    <property type="entry name" value="OmpA-like"/>
    <property type="match status" value="1"/>
</dbReference>
<accession>A0A4R5CHZ7</accession>
<dbReference type="Pfam" id="PF02412">
    <property type="entry name" value="TSP_3"/>
    <property type="match status" value="3"/>
</dbReference>
<dbReference type="CDD" id="cd07185">
    <property type="entry name" value="OmpA_C-like"/>
    <property type="match status" value="1"/>
</dbReference>
<gene>
    <name evidence="9" type="ORF">E0F76_03705</name>
</gene>
<dbReference type="InterPro" id="IPR028974">
    <property type="entry name" value="TSP_type-3_rpt"/>
</dbReference>
<dbReference type="InterPro" id="IPR006665">
    <property type="entry name" value="OmpA-like"/>
</dbReference>
<feature type="signal peptide" evidence="7">
    <location>
        <begin position="1"/>
        <end position="21"/>
    </location>
</feature>
<comment type="subcellular location">
    <subcellularLocation>
        <location evidence="1">Cell outer membrane</location>
    </subcellularLocation>
</comment>
<proteinExistence type="predicted"/>
<evidence type="ECO:0000313" key="10">
    <source>
        <dbReference type="Proteomes" id="UP000295479"/>
    </source>
</evidence>
<dbReference type="PROSITE" id="PS01068">
    <property type="entry name" value="OMPA_1"/>
    <property type="match status" value="1"/>
</dbReference>
<dbReference type="InterPro" id="IPR036737">
    <property type="entry name" value="OmpA-like_sf"/>
</dbReference>
<dbReference type="Proteomes" id="UP000295479">
    <property type="component" value="Unassembled WGS sequence"/>
</dbReference>
<evidence type="ECO:0000256" key="1">
    <source>
        <dbReference type="ARBA" id="ARBA00004442"/>
    </source>
</evidence>
<dbReference type="PROSITE" id="PS51123">
    <property type="entry name" value="OMPA_2"/>
    <property type="match status" value="1"/>
</dbReference>
<dbReference type="GO" id="GO:0009279">
    <property type="term" value="C:cell outer membrane"/>
    <property type="evidence" value="ECO:0007669"/>
    <property type="project" value="UniProtKB-SubCell"/>
</dbReference>
<feature type="chain" id="PRO_5020414877" evidence="7">
    <location>
        <begin position="22"/>
        <end position="463"/>
    </location>
</feature>
<dbReference type="InterPro" id="IPR006664">
    <property type="entry name" value="OMP_bac"/>
</dbReference>
<keyword evidence="10" id="KW-1185">Reference proteome</keyword>
<feature type="region of interest" description="Disordered" evidence="6">
    <location>
        <begin position="442"/>
        <end position="463"/>
    </location>
</feature>
<evidence type="ECO:0000256" key="6">
    <source>
        <dbReference type="SAM" id="MobiDB-lite"/>
    </source>
</evidence>
<reference evidence="9 10" key="1">
    <citation type="submission" date="2019-03" db="EMBL/GenBank/DDBJ databases">
        <title>Flavobacterium AR-3-4 sp. nov. isolated from arctic soil.</title>
        <authorList>
            <person name="Chaudhary D.K."/>
        </authorList>
    </citation>
    <scope>NUCLEOTIDE SEQUENCE [LARGE SCALE GENOMIC DNA]</scope>
    <source>
        <strain evidence="9 10">AR-3-4</strain>
    </source>
</reference>
<dbReference type="PRINTS" id="PR01021">
    <property type="entry name" value="OMPADOMAIN"/>
</dbReference>
<dbReference type="EMBL" id="SMFK01000001">
    <property type="protein sequence ID" value="TDD99838.1"/>
    <property type="molecule type" value="Genomic_DNA"/>
</dbReference>
<evidence type="ECO:0000313" key="9">
    <source>
        <dbReference type="EMBL" id="TDD99838.1"/>
    </source>
</evidence>
<evidence type="ECO:0000256" key="4">
    <source>
        <dbReference type="ARBA" id="ARBA00023237"/>
    </source>
</evidence>
<dbReference type="Gene3D" id="4.10.1080.10">
    <property type="entry name" value="TSP type-3 repeat"/>
    <property type="match status" value="1"/>
</dbReference>
<dbReference type="InterPro" id="IPR006690">
    <property type="entry name" value="OMPA-like_CS"/>
</dbReference>
<sequence>MKHLDKFLFAVIMVIAMSSHAQNSNNPWALSFGVNAIDTRATAGGGTSKVNTFFSQPLNVNENWNILPSVSYLSIARSVGDNFSVGLQGSINKIDKLVSYKGAAGYVVTNPGDLMYYGIDANIKYSFMSLIKSKVIDPSLRIGGGYTFWGDDSFGTINPGAGLTFWFSENVGLAFETTYKRTFDDGARSHLQHTAGITFQFGGKDTDGDGIYDKDDACPEVKGLKQFNGCPDTDGDGIIDGSDACPDVFGLAALNGCPDTDGDGIADKDDACPDVKGLAAFKGCPDNDGDGITDKEDKCPTVAGPKSNGGCPIIDTDKDGVADKDDDCPTVAGPASNRGCPEVTAEVLSSIKMEARSIYFNSGKSTFKSTDVPARLDAISSIVGKYPTASFIIEGHTDSDGSDSYNQKLSEDRANAVKEALIARGISASKLTTIGYGESKPIATNKTAAGKAQNRRTEVSLKN</sequence>
<dbReference type="GO" id="GO:0007155">
    <property type="term" value="P:cell adhesion"/>
    <property type="evidence" value="ECO:0007669"/>
    <property type="project" value="InterPro"/>
</dbReference>
<dbReference type="Pfam" id="PF00691">
    <property type="entry name" value="OmpA"/>
    <property type="match status" value="1"/>
</dbReference>
<evidence type="ECO:0000256" key="5">
    <source>
        <dbReference type="PROSITE-ProRule" id="PRU00473"/>
    </source>
</evidence>
<keyword evidence="2 7" id="KW-0732">Signal</keyword>
<dbReference type="Gene3D" id="2.40.160.20">
    <property type="match status" value="1"/>
</dbReference>
<evidence type="ECO:0000259" key="8">
    <source>
        <dbReference type="PROSITE" id="PS51123"/>
    </source>
</evidence>
<dbReference type="PANTHER" id="PTHR30329:SF21">
    <property type="entry name" value="LIPOPROTEIN YIAD-RELATED"/>
    <property type="match status" value="1"/>
</dbReference>
<protein>
    <submittedName>
        <fullName evidence="9">OmpA family protein</fullName>
    </submittedName>
</protein>
<keyword evidence="4" id="KW-0998">Cell outer membrane</keyword>
<evidence type="ECO:0000256" key="2">
    <source>
        <dbReference type="ARBA" id="ARBA00022729"/>
    </source>
</evidence>
<dbReference type="Gene3D" id="3.30.1330.60">
    <property type="entry name" value="OmpA-like domain"/>
    <property type="match status" value="1"/>
</dbReference>
<dbReference type="AlphaFoldDB" id="A0A4R5CHZ7"/>
<dbReference type="OrthoDB" id="9805336at2"/>
<evidence type="ECO:0000256" key="7">
    <source>
        <dbReference type="SAM" id="SignalP"/>
    </source>
</evidence>
<dbReference type="PANTHER" id="PTHR30329">
    <property type="entry name" value="STATOR ELEMENT OF FLAGELLAR MOTOR COMPLEX"/>
    <property type="match status" value="1"/>
</dbReference>
<evidence type="ECO:0000256" key="3">
    <source>
        <dbReference type="ARBA" id="ARBA00023136"/>
    </source>
</evidence>